<keyword evidence="1" id="KW-0732">Signal</keyword>
<gene>
    <name evidence="2" type="ORF">AVEN_158113_1</name>
</gene>
<dbReference type="OrthoDB" id="10063284at2759"/>
<protein>
    <submittedName>
        <fullName evidence="2">Uncharacterized protein</fullName>
    </submittedName>
</protein>
<comment type="caution">
    <text evidence="2">The sequence shown here is derived from an EMBL/GenBank/DDBJ whole genome shotgun (WGS) entry which is preliminary data.</text>
</comment>
<organism evidence="2 3">
    <name type="scientific">Araneus ventricosus</name>
    <name type="common">Orbweaver spider</name>
    <name type="synonym">Epeira ventricosa</name>
    <dbReference type="NCBI Taxonomy" id="182803"/>
    <lineage>
        <taxon>Eukaryota</taxon>
        <taxon>Metazoa</taxon>
        <taxon>Ecdysozoa</taxon>
        <taxon>Arthropoda</taxon>
        <taxon>Chelicerata</taxon>
        <taxon>Arachnida</taxon>
        <taxon>Araneae</taxon>
        <taxon>Araneomorphae</taxon>
        <taxon>Entelegynae</taxon>
        <taxon>Araneoidea</taxon>
        <taxon>Araneidae</taxon>
        <taxon>Araneus</taxon>
    </lineage>
</organism>
<proteinExistence type="predicted"/>
<dbReference type="EMBL" id="BGPR01001491">
    <property type="protein sequence ID" value="GBM55227.1"/>
    <property type="molecule type" value="Genomic_DNA"/>
</dbReference>
<feature type="signal peptide" evidence="1">
    <location>
        <begin position="1"/>
        <end position="20"/>
    </location>
</feature>
<name>A0A4Y2GPW7_ARAVE</name>
<evidence type="ECO:0000313" key="2">
    <source>
        <dbReference type="EMBL" id="GBM55227.1"/>
    </source>
</evidence>
<keyword evidence="3" id="KW-1185">Reference proteome</keyword>
<feature type="chain" id="PRO_5021208819" evidence="1">
    <location>
        <begin position="21"/>
        <end position="178"/>
    </location>
</feature>
<reference evidence="2 3" key="1">
    <citation type="journal article" date="2019" name="Sci. Rep.">
        <title>Orb-weaving spider Araneus ventricosus genome elucidates the spidroin gene catalogue.</title>
        <authorList>
            <person name="Kono N."/>
            <person name="Nakamura H."/>
            <person name="Ohtoshi R."/>
            <person name="Moran D.A.P."/>
            <person name="Shinohara A."/>
            <person name="Yoshida Y."/>
            <person name="Fujiwara M."/>
            <person name="Mori M."/>
            <person name="Tomita M."/>
            <person name="Arakawa K."/>
        </authorList>
    </citation>
    <scope>NUCLEOTIDE SEQUENCE [LARGE SCALE GENOMIC DNA]</scope>
</reference>
<evidence type="ECO:0000256" key="1">
    <source>
        <dbReference type="SAM" id="SignalP"/>
    </source>
</evidence>
<accession>A0A4Y2GPW7</accession>
<evidence type="ECO:0000313" key="3">
    <source>
        <dbReference type="Proteomes" id="UP000499080"/>
    </source>
</evidence>
<dbReference type="AlphaFoldDB" id="A0A4Y2GPW7"/>
<dbReference type="Proteomes" id="UP000499080">
    <property type="component" value="Unassembled WGS sequence"/>
</dbReference>
<sequence>MDKKLLSLCLTALRLSRCDASETIETRGAAQTLLPAMCDFLFLCLWNNVFNEVNHVQKYLQIFGISFEKSVIKMTSLKIFLKDKKMTLLRKHCNLQNTCEEMGIPAVKRRTVRRKKIMPGAEKQLTLDKELKRSMLECTLTGFNKKFVEKIWNVSIRSSPRSDRFAVLDLQSDRNLGN</sequence>